<keyword evidence="5" id="KW-1185">Reference proteome</keyword>
<dbReference type="PANTHER" id="PTHR30466">
    <property type="entry name" value="FLAVIN REDUCTASE"/>
    <property type="match status" value="1"/>
</dbReference>
<dbReference type="InterPro" id="IPR012349">
    <property type="entry name" value="Split_barrel_FMN-bd"/>
</dbReference>
<feature type="domain" description="Flavin reductase like" evidence="3">
    <location>
        <begin position="15"/>
        <end position="158"/>
    </location>
</feature>
<accession>A0ABS8D495</accession>
<comment type="similarity">
    <text evidence="1">Belongs to the non-flavoprotein flavin reductase family.</text>
</comment>
<evidence type="ECO:0000259" key="3">
    <source>
        <dbReference type="SMART" id="SM00903"/>
    </source>
</evidence>
<gene>
    <name evidence="4" type="ORF">LIN78_05640</name>
</gene>
<dbReference type="EMBL" id="JAJBZT010000002">
    <property type="protein sequence ID" value="MCB6183029.1"/>
    <property type="molecule type" value="Genomic_DNA"/>
</dbReference>
<dbReference type="RefSeq" id="WP_227179377.1">
    <property type="nucleotide sequence ID" value="NZ_JAJBZT010000002.1"/>
</dbReference>
<dbReference type="Proteomes" id="UP001165395">
    <property type="component" value="Unassembled WGS sequence"/>
</dbReference>
<evidence type="ECO:0000313" key="5">
    <source>
        <dbReference type="Proteomes" id="UP001165395"/>
    </source>
</evidence>
<dbReference type="Gene3D" id="2.30.110.10">
    <property type="entry name" value="Electron Transport, Fmn-binding Protein, Chain A"/>
    <property type="match status" value="1"/>
</dbReference>
<comment type="caution">
    <text evidence="4">The sequence shown here is derived from an EMBL/GenBank/DDBJ whole genome shotgun (WGS) entry which is preliminary data.</text>
</comment>
<evidence type="ECO:0000256" key="1">
    <source>
        <dbReference type="ARBA" id="ARBA00008898"/>
    </source>
</evidence>
<dbReference type="InterPro" id="IPR002563">
    <property type="entry name" value="Flavin_Rdtase-like_dom"/>
</dbReference>
<protein>
    <submittedName>
        <fullName evidence="4">Flavin reductase family protein</fullName>
    </submittedName>
</protein>
<dbReference type="SMART" id="SM00903">
    <property type="entry name" value="Flavin_Reduct"/>
    <property type="match status" value="1"/>
</dbReference>
<reference evidence="4" key="1">
    <citation type="submission" date="2021-10" db="EMBL/GenBank/DDBJ databases">
        <title>The complete genome sequence of Leeia sp. TBRC 13508.</title>
        <authorList>
            <person name="Charoenyingcharoen P."/>
            <person name="Yukphan P."/>
        </authorList>
    </citation>
    <scope>NUCLEOTIDE SEQUENCE</scope>
    <source>
        <strain evidence="4">TBRC 13508</strain>
    </source>
</reference>
<sequence>MSEKTIDPMEFRKALGSFVTGVTVVCTRQPDGTPRGFTANSFTSVSLSPALLLVCIGKTASSYPIFSEADIFSVSILAENQKNVSSIFASKAPDKFAQAAWHEATTGAPIVSDSAAWFDCKTHQVVDAGDHIILIGEVVDFDHQPVNPLGYCKGAYVSFSLSQDALASASARVGAILEQHHSIVMIKNDDGNLTLPAGNKLQPETEKSSLLGLLKSLNLTSQLDFLFAVFDDARANGASNIYYRGRLISDLPSDGNLVLIPFQAIDWSLIKDEAVAMMLKRYVKERSEDAFGVYVGDASQGTVQQLARTPI</sequence>
<dbReference type="SUPFAM" id="SSF50475">
    <property type="entry name" value="FMN-binding split barrel"/>
    <property type="match status" value="1"/>
</dbReference>
<organism evidence="4 5">
    <name type="scientific">Leeia speluncae</name>
    <dbReference type="NCBI Taxonomy" id="2884804"/>
    <lineage>
        <taxon>Bacteria</taxon>
        <taxon>Pseudomonadati</taxon>
        <taxon>Pseudomonadota</taxon>
        <taxon>Betaproteobacteria</taxon>
        <taxon>Neisseriales</taxon>
        <taxon>Leeiaceae</taxon>
        <taxon>Leeia</taxon>
    </lineage>
</organism>
<dbReference type="Gene3D" id="3.90.79.10">
    <property type="entry name" value="Nucleoside Triphosphate Pyrophosphohydrolase"/>
    <property type="match status" value="1"/>
</dbReference>
<evidence type="ECO:0000313" key="4">
    <source>
        <dbReference type="EMBL" id="MCB6183029.1"/>
    </source>
</evidence>
<dbReference type="InterPro" id="IPR050268">
    <property type="entry name" value="NADH-dep_flavin_reductase"/>
</dbReference>
<name>A0ABS8D495_9NEIS</name>
<evidence type="ECO:0000256" key="2">
    <source>
        <dbReference type="ARBA" id="ARBA00023002"/>
    </source>
</evidence>
<dbReference type="Pfam" id="PF01613">
    <property type="entry name" value="Flavin_Reduct"/>
    <property type="match status" value="1"/>
</dbReference>
<proteinExistence type="inferred from homology"/>
<dbReference type="PANTHER" id="PTHR30466:SF11">
    <property type="entry name" value="FLAVIN-DEPENDENT MONOOXYGENASE, REDUCTASE SUBUNIT HSAB"/>
    <property type="match status" value="1"/>
</dbReference>
<keyword evidence="2" id="KW-0560">Oxidoreductase</keyword>